<dbReference type="CDD" id="cd00038">
    <property type="entry name" value="CAP_ED"/>
    <property type="match status" value="1"/>
</dbReference>
<feature type="domain" description="Cyclic nucleotide-binding" evidence="1">
    <location>
        <begin position="31"/>
        <end position="112"/>
    </location>
</feature>
<dbReference type="InterPro" id="IPR050397">
    <property type="entry name" value="Env_Response_Regulators"/>
</dbReference>
<accession>A0ABX8R7W4</accession>
<organism evidence="3 4">
    <name type="scientific">Crassaminicella indica</name>
    <dbReference type="NCBI Taxonomy" id="2855394"/>
    <lineage>
        <taxon>Bacteria</taxon>
        <taxon>Bacillati</taxon>
        <taxon>Bacillota</taxon>
        <taxon>Clostridia</taxon>
        <taxon>Eubacteriales</taxon>
        <taxon>Clostridiaceae</taxon>
        <taxon>Crassaminicella</taxon>
    </lineage>
</organism>
<reference evidence="3" key="1">
    <citation type="submission" date="2021-07" db="EMBL/GenBank/DDBJ databases">
        <title>Complete genome sequence of Crassaminicella sp. 143-21, isolated from a deep-sea hydrothermal vent.</title>
        <authorList>
            <person name="Li X."/>
        </authorList>
    </citation>
    <scope>NUCLEOTIDE SEQUENCE</scope>
    <source>
        <strain evidence="3">143-21</strain>
    </source>
</reference>
<evidence type="ECO:0000259" key="2">
    <source>
        <dbReference type="PROSITE" id="PS51063"/>
    </source>
</evidence>
<dbReference type="InterPro" id="IPR012318">
    <property type="entry name" value="HTH_CRP"/>
</dbReference>
<gene>
    <name evidence="3" type="ORF">KVH43_06845</name>
</gene>
<protein>
    <submittedName>
        <fullName evidence="3">Crp/Fnr family transcriptional regulator</fullName>
    </submittedName>
</protein>
<dbReference type="PROSITE" id="PS51063">
    <property type="entry name" value="HTH_CRP_2"/>
    <property type="match status" value="1"/>
</dbReference>
<dbReference type="EMBL" id="CP078093">
    <property type="protein sequence ID" value="QXM05123.1"/>
    <property type="molecule type" value="Genomic_DNA"/>
</dbReference>
<sequence length="229" mass="26576">MSIERFIKDNTDLEKLLKNMPEDVKKRCVIKNFPAKSIMLKKDAEVKYVYIHLFGTLRVLNEFANGNIYGFAYIDSTDFVGALEILAEESQIACTVEAVTDCTALRMSKEDFLKWFEKDILFSTTIARLLAKKFYPTIYRNGAVFMHSAMDSLISFIIKFVEYDIQDKAVVLINKKRQHIADELGISLRTVHRIIKNLKENELITVEKGKIYVNKKQYEKLINMIDHSM</sequence>
<dbReference type="Pfam" id="PF13545">
    <property type="entry name" value="HTH_Crp_2"/>
    <property type="match status" value="1"/>
</dbReference>
<proteinExistence type="predicted"/>
<dbReference type="RefSeq" id="WP_218281823.1">
    <property type="nucleotide sequence ID" value="NZ_CP078093.1"/>
</dbReference>
<keyword evidence="4" id="KW-1185">Reference proteome</keyword>
<dbReference type="PROSITE" id="PS50042">
    <property type="entry name" value="CNMP_BINDING_3"/>
    <property type="match status" value="1"/>
</dbReference>
<dbReference type="InterPro" id="IPR000595">
    <property type="entry name" value="cNMP-bd_dom"/>
</dbReference>
<dbReference type="PANTHER" id="PTHR24567:SF26">
    <property type="entry name" value="REGULATORY PROTEIN YEIL"/>
    <property type="match status" value="1"/>
</dbReference>
<dbReference type="Pfam" id="PF00027">
    <property type="entry name" value="cNMP_binding"/>
    <property type="match status" value="1"/>
</dbReference>
<name>A0ABX8R7W4_9CLOT</name>
<dbReference type="SMART" id="SM00419">
    <property type="entry name" value="HTH_CRP"/>
    <property type="match status" value="1"/>
</dbReference>
<evidence type="ECO:0000313" key="3">
    <source>
        <dbReference type="EMBL" id="QXM05123.1"/>
    </source>
</evidence>
<feature type="domain" description="HTH crp-type" evidence="2">
    <location>
        <begin position="147"/>
        <end position="217"/>
    </location>
</feature>
<evidence type="ECO:0000259" key="1">
    <source>
        <dbReference type="PROSITE" id="PS50042"/>
    </source>
</evidence>
<dbReference type="PANTHER" id="PTHR24567">
    <property type="entry name" value="CRP FAMILY TRANSCRIPTIONAL REGULATORY PROTEIN"/>
    <property type="match status" value="1"/>
</dbReference>
<dbReference type="Proteomes" id="UP000886818">
    <property type="component" value="Chromosome"/>
</dbReference>
<evidence type="ECO:0000313" key="4">
    <source>
        <dbReference type="Proteomes" id="UP000886818"/>
    </source>
</evidence>